<gene>
    <name evidence="2" type="ORF">ENN90_06225</name>
</gene>
<protein>
    <recommendedName>
        <fullName evidence="3">IgA Peptidase M64</fullName>
    </recommendedName>
</protein>
<comment type="caution">
    <text evidence="2">The sequence shown here is derived from an EMBL/GenBank/DDBJ whole genome shotgun (WGS) entry which is preliminary data.</text>
</comment>
<feature type="signal peptide" evidence="1">
    <location>
        <begin position="1"/>
        <end position="19"/>
    </location>
</feature>
<dbReference type="EMBL" id="DSDK01000341">
    <property type="protein sequence ID" value="HDR51205.1"/>
    <property type="molecule type" value="Genomic_DNA"/>
</dbReference>
<dbReference type="Proteomes" id="UP000886047">
    <property type="component" value="Unassembled WGS sequence"/>
</dbReference>
<accession>A0A831LTV4</accession>
<evidence type="ECO:0008006" key="3">
    <source>
        <dbReference type="Google" id="ProtNLM"/>
    </source>
</evidence>
<feature type="non-terminal residue" evidence="2">
    <location>
        <position position="399"/>
    </location>
</feature>
<feature type="chain" id="PRO_5033057853" description="IgA Peptidase M64" evidence="1">
    <location>
        <begin position="20"/>
        <end position="399"/>
    </location>
</feature>
<evidence type="ECO:0000313" key="2">
    <source>
        <dbReference type="EMBL" id="HDR51205.1"/>
    </source>
</evidence>
<proteinExistence type="predicted"/>
<name>A0A831LTV4_9BACT</name>
<sequence>MKRTGILLGLITVVLFAQAQKTFNFGEIQGETAVNFASAEVEKSFVAPPEELAGLKSAKVGKSEFVVTFNNFPEEAKEAFLYAVSIWESLITTDVPVKIQACWGPMEENLLACGKPATFHMNFEGALVSDVYYPVALAEKLRGIDMNPGQIDIVCTFNQSAPWYFGLDGNTPESRYDFVTAALHEMTHGLGFAGFFKGNGNLGYFSNGNDLPAIYDYFIFNLLNQQLADKAVFSRPSESLHGELTSGNLKFQTAEAEAGAQDIPYVYAPEEWTDGASIYHLVTGNGLMDPWAMKGRAIHHPGKNVLKILAELGWRTVTFDFKEMKDFEVPVAELPIDFQMVTDMELYAPVARVMFSWDNFETTDSVILSYEKSTRRFTGKIPLNYNSGNFQYYMVMYER</sequence>
<dbReference type="AlphaFoldDB" id="A0A831LTV4"/>
<keyword evidence="1" id="KW-0732">Signal</keyword>
<organism evidence="2">
    <name type="scientific">Mariniphaga anaerophila</name>
    <dbReference type="NCBI Taxonomy" id="1484053"/>
    <lineage>
        <taxon>Bacteria</taxon>
        <taxon>Pseudomonadati</taxon>
        <taxon>Bacteroidota</taxon>
        <taxon>Bacteroidia</taxon>
        <taxon>Marinilabiliales</taxon>
        <taxon>Prolixibacteraceae</taxon>
        <taxon>Mariniphaga</taxon>
    </lineage>
</organism>
<reference evidence="2" key="1">
    <citation type="journal article" date="2020" name="mSystems">
        <title>Genome- and Community-Level Interaction Insights into Carbon Utilization and Element Cycling Functions of Hydrothermarchaeota in Hydrothermal Sediment.</title>
        <authorList>
            <person name="Zhou Z."/>
            <person name="Liu Y."/>
            <person name="Xu W."/>
            <person name="Pan J."/>
            <person name="Luo Z.H."/>
            <person name="Li M."/>
        </authorList>
    </citation>
    <scope>NUCLEOTIDE SEQUENCE [LARGE SCALE GENOMIC DNA]</scope>
    <source>
        <strain evidence="2">SpSt-1217</strain>
    </source>
</reference>
<evidence type="ECO:0000256" key="1">
    <source>
        <dbReference type="SAM" id="SignalP"/>
    </source>
</evidence>